<feature type="domain" description="HTH lysR-type" evidence="5">
    <location>
        <begin position="1"/>
        <end position="58"/>
    </location>
</feature>
<dbReference type="InterPro" id="IPR050950">
    <property type="entry name" value="HTH-type_LysR_regulators"/>
</dbReference>
<comment type="similarity">
    <text evidence="1">Belongs to the LysR transcriptional regulatory family.</text>
</comment>
<protein>
    <submittedName>
        <fullName evidence="6">LysR family transcriptional regulator</fullName>
    </submittedName>
</protein>
<name>A0A2N3LQG6_9BACI</name>
<organism evidence="6 7">
    <name type="scientific">Heyndrickxia camelliae</name>
    <dbReference type="NCBI Taxonomy" id="1707093"/>
    <lineage>
        <taxon>Bacteria</taxon>
        <taxon>Bacillati</taxon>
        <taxon>Bacillota</taxon>
        <taxon>Bacilli</taxon>
        <taxon>Bacillales</taxon>
        <taxon>Bacillaceae</taxon>
        <taxon>Heyndrickxia</taxon>
    </lineage>
</organism>
<dbReference type="InterPro" id="IPR000847">
    <property type="entry name" value="LysR_HTH_N"/>
</dbReference>
<dbReference type="InterPro" id="IPR036388">
    <property type="entry name" value="WH-like_DNA-bd_sf"/>
</dbReference>
<evidence type="ECO:0000256" key="2">
    <source>
        <dbReference type="ARBA" id="ARBA00023015"/>
    </source>
</evidence>
<evidence type="ECO:0000313" key="7">
    <source>
        <dbReference type="Proteomes" id="UP000233440"/>
    </source>
</evidence>
<dbReference type="SUPFAM" id="SSF53850">
    <property type="entry name" value="Periplasmic binding protein-like II"/>
    <property type="match status" value="1"/>
</dbReference>
<dbReference type="FunFam" id="1.10.10.10:FF:000001">
    <property type="entry name" value="LysR family transcriptional regulator"/>
    <property type="match status" value="1"/>
</dbReference>
<keyword evidence="7" id="KW-1185">Reference proteome</keyword>
<dbReference type="Proteomes" id="UP000233440">
    <property type="component" value="Unassembled WGS sequence"/>
</dbReference>
<dbReference type="InterPro" id="IPR036390">
    <property type="entry name" value="WH_DNA-bd_sf"/>
</dbReference>
<dbReference type="PRINTS" id="PR00039">
    <property type="entry name" value="HTHLYSR"/>
</dbReference>
<dbReference type="PROSITE" id="PS50931">
    <property type="entry name" value="HTH_LYSR"/>
    <property type="match status" value="1"/>
</dbReference>
<dbReference type="Pfam" id="PF00126">
    <property type="entry name" value="HTH_1"/>
    <property type="match status" value="1"/>
</dbReference>
<evidence type="ECO:0000256" key="4">
    <source>
        <dbReference type="ARBA" id="ARBA00023163"/>
    </source>
</evidence>
<evidence type="ECO:0000259" key="5">
    <source>
        <dbReference type="PROSITE" id="PS50931"/>
    </source>
</evidence>
<dbReference type="CDD" id="cd05466">
    <property type="entry name" value="PBP2_LTTR_substrate"/>
    <property type="match status" value="1"/>
</dbReference>
<dbReference type="GO" id="GO:0005829">
    <property type="term" value="C:cytosol"/>
    <property type="evidence" value="ECO:0007669"/>
    <property type="project" value="TreeGrafter"/>
</dbReference>
<dbReference type="SUPFAM" id="SSF46785">
    <property type="entry name" value="Winged helix' DNA-binding domain"/>
    <property type="match status" value="1"/>
</dbReference>
<reference evidence="6 7" key="1">
    <citation type="submission" date="2017-11" db="EMBL/GenBank/DDBJ databases">
        <title>Bacillus camelliae sp. nov., isolated from pu'er tea.</title>
        <authorList>
            <person name="Niu L."/>
        </authorList>
    </citation>
    <scope>NUCLEOTIDE SEQUENCE [LARGE SCALE GENOMIC DNA]</scope>
    <source>
        <strain evidence="6 7">7578-1</strain>
    </source>
</reference>
<evidence type="ECO:0000256" key="3">
    <source>
        <dbReference type="ARBA" id="ARBA00023125"/>
    </source>
</evidence>
<sequence length="294" mass="33453">MDIKQLRYFIAIAEEKNITAAATRLHMSQPPLSMQLKQIENELGVKLFERSGKSMELTDKGNVLYQRALQLVNSVEEIKNELRETDEGKRGVIAVGINTLSLSGFSEVLQSFHKKYPFVSLKIVQNDSFYLAEMIKTRAIEIAFVRLPLEQRGLTYHHLINEPFFFVTNKEIHTISLEEISHTPLIIPSTEGLGIYSTILEAFTRQNLQLNKMAECSDMHTLMELVNGGVGATIVPKSVLDVYRDKVLYSIKINNADLMSSLGVIWLENHYVSTPAKNLIELIKEYNRSSQKYD</sequence>
<dbReference type="AlphaFoldDB" id="A0A2N3LQG6"/>
<evidence type="ECO:0000256" key="1">
    <source>
        <dbReference type="ARBA" id="ARBA00009437"/>
    </source>
</evidence>
<dbReference type="GO" id="GO:0003700">
    <property type="term" value="F:DNA-binding transcription factor activity"/>
    <property type="evidence" value="ECO:0007669"/>
    <property type="project" value="InterPro"/>
</dbReference>
<dbReference type="OrthoDB" id="9803735at2"/>
<dbReference type="GO" id="GO:0003677">
    <property type="term" value="F:DNA binding"/>
    <property type="evidence" value="ECO:0007669"/>
    <property type="project" value="UniProtKB-KW"/>
</dbReference>
<dbReference type="Pfam" id="PF03466">
    <property type="entry name" value="LysR_substrate"/>
    <property type="match status" value="1"/>
</dbReference>
<comment type="caution">
    <text evidence="6">The sequence shown here is derived from an EMBL/GenBank/DDBJ whole genome shotgun (WGS) entry which is preliminary data.</text>
</comment>
<accession>A0A2N3LQG6</accession>
<proteinExistence type="inferred from homology"/>
<dbReference type="PANTHER" id="PTHR30419">
    <property type="entry name" value="HTH-TYPE TRANSCRIPTIONAL REGULATOR YBHD"/>
    <property type="match status" value="1"/>
</dbReference>
<keyword evidence="3" id="KW-0238">DNA-binding</keyword>
<dbReference type="PANTHER" id="PTHR30419:SF28">
    <property type="entry name" value="HTH-TYPE TRANSCRIPTIONAL REGULATOR BSDA"/>
    <property type="match status" value="1"/>
</dbReference>
<evidence type="ECO:0000313" key="6">
    <source>
        <dbReference type="EMBL" id="PKR86809.1"/>
    </source>
</evidence>
<dbReference type="RefSeq" id="WP_101352458.1">
    <property type="nucleotide sequence ID" value="NZ_PIQO01000001.1"/>
</dbReference>
<dbReference type="Gene3D" id="3.40.190.290">
    <property type="match status" value="1"/>
</dbReference>
<gene>
    <name evidence="6" type="ORF">CWO92_01760</name>
</gene>
<keyword evidence="2" id="KW-0805">Transcription regulation</keyword>
<dbReference type="Gene3D" id="1.10.10.10">
    <property type="entry name" value="Winged helix-like DNA-binding domain superfamily/Winged helix DNA-binding domain"/>
    <property type="match status" value="1"/>
</dbReference>
<dbReference type="InterPro" id="IPR005119">
    <property type="entry name" value="LysR_subst-bd"/>
</dbReference>
<dbReference type="EMBL" id="PIQO01000001">
    <property type="protein sequence ID" value="PKR86809.1"/>
    <property type="molecule type" value="Genomic_DNA"/>
</dbReference>
<keyword evidence="4" id="KW-0804">Transcription</keyword>